<gene>
    <name evidence="5" type="ORF">IAB80_04955</name>
</gene>
<dbReference type="Pfam" id="PF16373">
    <property type="entry name" value="DUF4985"/>
    <property type="match status" value="1"/>
</dbReference>
<evidence type="ECO:0000256" key="2">
    <source>
        <dbReference type="SAM" id="SignalP"/>
    </source>
</evidence>
<dbReference type="PANTHER" id="PTHR43405">
    <property type="entry name" value="GLYCOSYL HYDROLASE DIGH"/>
    <property type="match status" value="1"/>
</dbReference>
<evidence type="ECO:0000313" key="5">
    <source>
        <dbReference type="EMBL" id="MBO8478215.1"/>
    </source>
</evidence>
<dbReference type="AlphaFoldDB" id="A0A9D9ITR8"/>
<evidence type="ECO:0000313" key="6">
    <source>
        <dbReference type="Proteomes" id="UP000823771"/>
    </source>
</evidence>
<dbReference type="SUPFAM" id="SSF51445">
    <property type="entry name" value="(Trans)glycosidases"/>
    <property type="match status" value="1"/>
</dbReference>
<dbReference type="InterPro" id="IPR052177">
    <property type="entry name" value="Divisome_Glycosyl_Hydrolase"/>
</dbReference>
<feature type="domain" description="DUF4985" evidence="4">
    <location>
        <begin position="309"/>
        <end position="406"/>
    </location>
</feature>
<reference evidence="5" key="2">
    <citation type="journal article" date="2021" name="PeerJ">
        <title>Extensive microbial diversity within the chicken gut microbiome revealed by metagenomics and culture.</title>
        <authorList>
            <person name="Gilroy R."/>
            <person name="Ravi A."/>
            <person name="Getino M."/>
            <person name="Pursley I."/>
            <person name="Horton D.L."/>
            <person name="Alikhan N.F."/>
            <person name="Baker D."/>
            <person name="Gharbi K."/>
            <person name="Hall N."/>
            <person name="Watson M."/>
            <person name="Adriaenssens E.M."/>
            <person name="Foster-Nyarko E."/>
            <person name="Jarju S."/>
            <person name="Secka A."/>
            <person name="Antonio M."/>
            <person name="Oren A."/>
            <person name="Chaudhuri R.R."/>
            <person name="La Ragione R."/>
            <person name="Hildebrand F."/>
            <person name="Pallen M.J."/>
        </authorList>
    </citation>
    <scope>NUCLEOTIDE SEQUENCE</scope>
    <source>
        <strain evidence="5">2478</strain>
    </source>
</reference>
<dbReference type="EMBL" id="JADILZ010000042">
    <property type="protein sequence ID" value="MBO8478215.1"/>
    <property type="molecule type" value="Genomic_DNA"/>
</dbReference>
<accession>A0A9D9ITR8</accession>
<sequence>MRKYILPLFIFISVLYTYAQASAKKQPEKPKYLWMCIDANFERFSHKDSIRYYLDKACETGFNGIVVDVRGVEGSVLYDSDFMPKLTEVKGYKCDRDWDYLQYFIDQARKRKMSVSVSTTVFPVGSSWWHTGPVYSDPDLAALTCLEYTPEGIKKIEDDGTKVAAFMNPVLPESRAYAMRFLRELFSKYDFDGFCLDYCRFPDGESDFSDASKEAFEKYIGKKVEKFPEDIFTYAQDGTRVPGKFYRQWWEFRAMVIRDFVAEVRSMRDEVQPDVELQYWAASWLHAIYTQGQNWASPRSHFYEQYESDWATPAYNKTGFADLLDTFITGTYLERVWGMDDPESIEYGIARTLRDIDGDCTVYGSLYAQNWHDFEDAVYLSLSRTEGLMVFDIVQVIGNSLWDEIKAGIDRAEAAEAE</sequence>
<dbReference type="PANTHER" id="PTHR43405:SF1">
    <property type="entry name" value="GLYCOSYL HYDROLASE DIGH"/>
    <property type="match status" value="1"/>
</dbReference>
<evidence type="ECO:0000259" key="3">
    <source>
        <dbReference type="Pfam" id="PF02638"/>
    </source>
</evidence>
<feature type="domain" description="Glycosyl hydrolase-like 10" evidence="3">
    <location>
        <begin position="44"/>
        <end position="279"/>
    </location>
</feature>
<comment type="caution">
    <text evidence="5">The sequence shown here is derived from an EMBL/GenBank/DDBJ whole genome shotgun (WGS) entry which is preliminary data.</text>
</comment>
<dbReference type="Pfam" id="PF02638">
    <property type="entry name" value="GHL10"/>
    <property type="match status" value="1"/>
</dbReference>
<organism evidence="5 6">
    <name type="scientific">Candidatus Cryptobacteroides excrementipullorum</name>
    <dbReference type="NCBI Taxonomy" id="2840761"/>
    <lineage>
        <taxon>Bacteria</taxon>
        <taxon>Pseudomonadati</taxon>
        <taxon>Bacteroidota</taxon>
        <taxon>Bacteroidia</taxon>
        <taxon>Bacteroidales</taxon>
        <taxon>Candidatus Cryptobacteroides</taxon>
    </lineage>
</organism>
<dbReference type="InterPro" id="IPR017853">
    <property type="entry name" value="GH"/>
</dbReference>
<dbReference type="InterPro" id="IPR032280">
    <property type="entry name" value="DUF4985"/>
</dbReference>
<dbReference type="InterPro" id="IPR003790">
    <property type="entry name" value="GHL10"/>
</dbReference>
<reference evidence="5" key="1">
    <citation type="submission" date="2020-10" db="EMBL/GenBank/DDBJ databases">
        <authorList>
            <person name="Gilroy R."/>
        </authorList>
    </citation>
    <scope>NUCLEOTIDE SEQUENCE</scope>
    <source>
        <strain evidence="5">2478</strain>
    </source>
</reference>
<dbReference type="Proteomes" id="UP000823771">
    <property type="component" value="Unassembled WGS sequence"/>
</dbReference>
<protein>
    <submittedName>
        <fullName evidence="5">Family 10 glycosylhydrolase</fullName>
    </submittedName>
</protein>
<proteinExistence type="predicted"/>
<feature type="signal peptide" evidence="2">
    <location>
        <begin position="1"/>
        <end position="19"/>
    </location>
</feature>
<dbReference type="Gene3D" id="3.20.20.80">
    <property type="entry name" value="Glycosidases"/>
    <property type="match status" value="1"/>
</dbReference>
<keyword evidence="1 2" id="KW-0732">Signal</keyword>
<name>A0A9D9ITR8_9BACT</name>
<evidence type="ECO:0000259" key="4">
    <source>
        <dbReference type="Pfam" id="PF16373"/>
    </source>
</evidence>
<feature type="chain" id="PRO_5039336231" evidence="2">
    <location>
        <begin position="20"/>
        <end position="418"/>
    </location>
</feature>
<evidence type="ECO:0000256" key="1">
    <source>
        <dbReference type="ARBA" id="ARBA00022729"/>
    </source>
</evidence>